<dbReference type="AlphaFoldDB" id="A0AAU9RV83"/>
<dbReference type="EMBL" id="OU466859">
    <property type="protein sequence ID" value="CAH2051819.1"/>
    <property type="molecule type" value="Genomic_DNA"/>
</dbReference>
<evidence type="ECO:0000313" key="2">
    <source>
        <dbReference type="Proteomes" id="UP000836841"/>
    </source>
</evidence>
<organism evidence="1 2">
    <name type="scientific">Thlaspi arvense</name>
    <name type="common">Field penny-cress</name>
    <dbReference type="NCBI Taxonomy" id="13288"/>
    <lineage>
        <taxon>Eukaryota</taxon>
        <taxon>Viridiplantae</taxon>
        <taxon>Streptophyta</taxon>
        <taxon>Embryophyta</taxon>
        <taxon>Tracheophyta</taxon>
        <taxon>Spermatophyta</taxon>
        <taxon>Magnoliopsida</taxon>
        <taxon>eudicotyledons</taxon>
        <taxon>Gunneridae</taxon>
        <taxon>Pentapetalae</taxon>
        <taxon>rosids</taxon>
        <taxon>malvids</taxon>
        <taxon>Brassicales</taxon>
        <taxon>Brassicaceae</taxon>
        <taxon>Thlaspideae</taxon>
        <taxon>Thlaspi</taxon>
    </lineage>
</organism>
<reference evidence="1 2" key="1">
    <citation type="submission" date="2022-03" db="EMBL/GenBank/DDBJ databases">
        <authorList>
            <person name="Nunn A."/>
            <person name="Chopra R."/>
            <person name="Nunn A."/>
            <person name="Contreras Garrido A."/>
        </authorList>
    </citation>
    <scope>NUCLEOTIDE SEQUENCE [LARGE SCALE GENOMIC DNA]</scope>
</reference>
<protein>
    <submittedName>
        <fullName evidence="1">Uncharacterized protein</fullName>
    </submittedName>
</protein>
<gene>
    <name evidence="1" type="ORF">TAV2_LOCUS10809</name>
</gene>
<dbReference type="Proteomes" id="UP000836841">
    <property type="component" value="Chromosome 3"/>
</dbReference>
<proteinExistence type="predicted"/>
<sequence>MPAESRLPLCLILIVDCVIMANQQQVSYHLIGFPLALQLLALDAIPALSARLPVVNSDDQTIAELVWPGLPSYGSLTLRAVLAAEWDPELAVQPTIDVVSPDNKDG</sequence>
<name>A0AAU9RV83_THLAR</name>
<accession>A0AAU9RV83</accession>
<keyword evidence="2" id="KW-1185">Reference proteome</keyword>
<evidence type="ECO:0000313" key="1">
    <source>
        <dbReference type="EMBL" id="CAH2051819.1"/>
    </source>
</evidence>